<comment type="caution">
    <text evidence="2">The sequence shown here is derived from an EMBL/GenBank/DDBJ whole genome shotgun (WGS) entry which is preliminary data.</text>
</comment>
<gene>
    <name evidence="2" type="ORF">POCTA_138.1.T0630097</name>
</gene>
<keyword evidence="3" id="KW-1185">Reference proteome</keyword>
<sequence>MSDFSQPVIKNQKIKSSKIVFRNRAEDDKMMKAILMQNQIEQNDEDQERRQPKQQQQEMRQYLIKQMDDKKKTQNHYLRQKVKEEEELNKKQAQVCSYDLQMYQTHEKQKFNYIKEASRYFKIINRRKKIIVATQKQNEQ</sequence>
<evidence type="ECO:0000313" key="3">
    <source>
        <dbReference type="Proteomes" id="UP000683925"/>
    </source>
</evidence>
<dbReference type="Proteomes" id="UP000683925">
    <property type="component" value="Unassembled WGS sequence"/>
</dbReference>
<dbReference type="EMBL" id="CAJJDP010000062">
    <property type="protein sequence ID" value="CAD8174079.1"/>
    <property type="molecule type" value="Genomic_DNA"/>
</dbReference>
<dbReference type="OrthoDB" id="445364at2759"/>
<reference evidence="2" key="1">
    <citation type="submission" date="2021-01" db="EMBL/GenBank/DDBJ databases">
        <authorList>
            <consortium name="Genoscope - CEA"/>
            <person name="William W."/>
        </authorList>
    </citation>
    <scope>NUCLEOTIDE SEQUENCE</scope>
</reference>
<evidence type="ECO:0000313" key="2">
    <source>
        <dbReference type="EMBL" id="CAD8174079.1"/>
    </source>
</evidence>
<evidence type="ECO:0000256" key="1">
    <source>
        <dbReference type="SAM" id="MobiDB-lite"/>
    </source>
</evidence>
<feature type="region of interest" description="Disordered" evidence="1">
    <location>
        <begin position="38"/>
        <end position="59"/>
    </location>
</feature>
<proteinExistence type="predicted"/>
<protein>
    <submittedName>
        <fullName evidence="2">Uncharacterized protein</fullName>
    </submittedName>
</protein>
<accession>A0A8S1VDT8</accession>
<organism evidence="2 3">
    <name type="scientific">Paramecium octaurelia</name>
    <dbReference type="NCBI Taxonomy" id="43137"/>
    <lineage>
        <taxon>Eukaryota</taxon>
        <taxon>Sar</taxon>
        <taxon>Alveolata</taxon>
        <taxon>Ciliophora</taxon>
        <taxon>Intramacronucleata</taxon>
        <taxon>Oligohymenophorea</taxon>
        <taxon>Peniculida</taxon>
        <taxon>Parameciidae</taxon>
        <taxon>Paramecium</taxon>
    </lineage>
</organism>
<name>A0A8S1VDT8_PAROT</name>
<dbReference type="AlphaFoldDB" id="A0A8S1VDT8"/>